<organism evidence="1 2">
    <name type="scientific">Eumeta variegata</name>
    <name type="common">Bagworm moth</name>
    <name type="synonym">Eumeta japonica</name>
    <dbReference type="NCBI Taxonomy" id="151549"/>
    <lineage>
        <taxon>Eukaryota</taxon>
        <taxon>Metazoa</taxon>
        <taxon>Ecdysozoa</taxon>
        <taxon>Arthropoda</taxon>
        <taxon>Hexapoda</taxon>
        <taxon>Insecta</taxon>
        <taxon>Pterygota</taxon>
        <taxon>Neoptera</taxon>
        <taxon>Endopterygota</taxon>
        <taxon>Lepidoptera</taxon>
        <taxon>Glossata</taxon>
        <taxon>Ditrysia</taxon>
        <taxon>Tineoidea</taxon>
        <taxon>Psychidae</taxon>
        <taxon>Oiketicinae</taxon>
        <taxon>Eumeta</taxon>
    </lineage>
</organism>
<sequence>MILHGATAKRKGAAAALRLLCGALVFPVGRRDQNGSALVTTAVRSIVHVCRVEVDTRHSYSDRNDGNYTNEINLVNAY</sequence>
<comment type="caution">
    <text evidence="1">The sequence shown here is derived from an EMBL/GenBank/DDBJ whole genome shotgun (WGS) entry which is preliminary data.</text>
</comment>
<dbReference type="AlphaFoldDB" id="A0A4C1V8G8"/>
<dbReference type="EMBL" id="BGZK01000283">
    <property type="protein sequence ID" value="GBP34045.1"/>
    <property type="molecule type" value="Genomic_DNA"/>
</dbReference>
<accession>A0A4C1V8G8</accession>
<proteinExistence type="predicted"/>
<gene>
    <name evidence="1" type="ORF">EVAR_94058_1</name>
</gene>
<evidence type="ECO:0000313" key="2">
    <source>
        <dbReference type="Proteomes" id="UP000299102"/>
    </source>
</evidence>
<protein>
    <submittedName>
        <fullName evidence="1">Uncharacterized protein</fullName>
    </submittedName>
</protein>
<dbReference type="Proteomes" id="UP000299102">
    <property type="component" value="Unassembled WGS sequence"/>
</dbReference>
<reference evidence="1 2" key="1">
    <citation type="journal article" date="2019" name="Commun. Biol.">
        <title>The bagworm genome reveals a unique fibroin gene that provides high tensile strength.</title>
        <authorList>
            <person name="Kono N."/>
            <person name="Nakamura H."/>
            <person name="Ohtoshi R."/>
            <person name="Tomita M."/>
            <person name="Numata K."/>
            <person name="Arakawa K."/>
        </authorList>
    </citation>
    <scope>NUCLEOTIDE SEQUENCE [LARGE SCALE GENOMIC DNA]</scope>
</reference>
<name>A0A4C1V8G8_EUMVA</name>
<keyword evidence="2" id="KW-1185">Reference proteome</keyword>
<evidence type="ECO:0000313" key="1">
    <source>
        <dbReference type="EMBL" id="GBP34045.1"/>
    </source>
</evidence>